<dbReference type="GO" id="GO:0016757">
    <property type="term" value="F:glycosyltransferase activity"/>
    <property type="evidence" value="ECO:0007669"/>
    <property type="project" value="InterPro"/>
</dbReference>
<dbReference type="SUPFAM" id="SSF53756">
    <property type="entry name" value="UDP-Glycosyltransferase/glycogen phosphorylase"/>
    <property type="match status" value="1"/>
</dbReference>
<protein>
    <submittedName>
        <fullName evidence="2">Glycosyltransferase</fullName>
    </submittedName>
</protein>
<name>A0A3D8MD21_9ALTE</name>
<dbReference type="CDD" id="cd03801">
    <property type="entry name" value="GT4_PimA-like"/>
    <property type="match status" value="1"/>
</dbReference>
<dbReference type="OrthoDB" id="4611853at2"/>
<dbReference type="AlphaFoldDB" id="A0A3D8MD21"/>
<proteinExistence type="predicted"/>
<dbReference type="InterPro" id="IPR001296">
    <property type="entry name" value="Glyco_trans_1"/>
</dbReference>
<reference evidence="3" key="1">
    <citation type="submission" date="2018-08" db="EMBL/GenBank/DDBJ databases">
        <authorList>
            <person name="Zhang J."/>
            <person name="Du Z.-J."/>
        </authorList>
    </citation>
    <scope>NUCLEOTIDE SEQUENCE [LARGE SCALE GENOMIC DNA]</scope>
    <source>
        <strain evidence="3">KCTC 52655</strain>
    </source>
</reference>
<dbReference type="Pfam" id="PF00534">
    <property type="entry name" value="Glycos_transf_1"/>
    <property type="match status" value="1"/>
</dbReference>
<comment type="caution">
    <text evidence="2">The sequence shown here is derived from an EMBL/GenBank/DDBJ whole genome shotgun (WGS) entry which is preliminary data.</text>
</comment>
<organism evidence="2 3">
    <name type="scientific">Alteromonas aestuariivivens</name>
    <dbReference type="NCBI Taxonomy" id="1938339"/>
    <lineage>
        <taxon>Bacteria</taxon>
        <taxon>Pseudomonadati</taxon>
        <taxon>Pseudomonadota</taxon>
        <taxon>Gammaproteobacteria</taxon>
        <taxon>Alteromonadales</taxon>
        <taxon>Alteromonadaceae</taxon>
        <taxon>Alteromonas/Salinimonas group</taxon>
        <taxon>Alteromonas</taxon>
    </lineage>
</organism>
<accession>A0A3D8MD21</accession>
<evidence type="ECO:0000313" key="2">
    <source>
        <dbReference type="EMBL" id="RDV28129.1"/>
    </source>
</evidence>
<dbReference type="EMBL" id="QRHA01000002">
    <property type="protein sequence ID" value="RDV28129.1"/>
    <property type="molecule type" value="Genomic_DNA"/>
</dbReference>
<dbReference type="Proteomes" id="UP000256561">
    <property type="component" value="Unassembled WGS sequence"/>
</dbReference>
<keyword evidence="3" id="KW-1185">Reference proteome</keyword>
<evidence type="ECO:0000313" key="3">
    <source>
        <dbReference type="Proteomes" id="UP000256561"/>
    </source>
</evidence>
<evidence type="ECO:0000259" key="1">
    <source>
        <dbReference type="Pfam" id="PF00534"/>
    </source>
</evidence>
<dbReference type="Gene3D" id="3.40.50.2000">
    <property type="entry name" value="Glycogen Phosphorylase B"/>
    <property type="match status" value="1"/>
</dbReference>
<feature type="domain" description="Glycosyl transferase family 1" evidence="1">
    <location>
        <begin position="180"/>
        <end position="341"/>
    </location>
</feature>
<sequence length="363" mass="41313">MLMLVDLPKPVHGLSNINKKMVEVLKTRSVDTKVINTAPSYASKYHNHWQWPIIKIFHTLLCYVRCLWNLLFGKHRYVYRSINGGTGQIYDLAYLGMARLLGRSILIHHHSFNYLNKHSGLFRFLLKIAGRNVSHIALGKRMKEKLTELYDVPDSSVFVISNLAFSELTDSVFEYSEMNNDGEVKIGHLSNLCFEKGLDVFLDACKGLEDIGFPYSAYVVGPCTDDRSKGKLNAFLETSNNLSYLGPLYSDDKENYLRSLDCFVFPTKYRNEAEPLVLYEAARYGCFLIGSDRGCMADSINSLGGMVLKQAVTYDEVVTALTEALKNNMFSKDKREERISKYRSLVAESHNALNHLMEEIHAK</sequence>
<dbReference type="RefSeq" id="WP_115592087.1">
    <property type="nucleotide sequence ID" value="NZ_QRHA01000002.1"/>
</dbReference>
<keyword evidence="2" id="KW-0808">Transferase</keyword>
<gene>
    <name evidence="2" type="ORF">DXV75_03980</name>
</gene>